<dbReference type="AlphaFoldDB" id="A0A7D9CWA4"/>
<dbReference type="InterPro" id="IPR023214">
    <property type="entry name" value="HAD_sf"/>
</dbReference>
<dbReference type="Pfam" id="PF13242">
    <property type="entry name" value="Hydrolase_like"/>
    <property type="match status" value="1"/>
</dbReference>
<dbReference type="EMBL" id="CABFWN010000002">
    <property type="protein sequence ID" value="VUG17174.1"/>
    <property type="molecule type" value="Genomic_DNA"/>
</dbReference>
<dbReference type="PANTHER" id="PTHR46191">
    <property type="match status" value="1"/>
</dbReference>
<dbReference type="Gene3D" id="1.10.150.720">
    <property type="entry name" value="Haloacid dehalogenase-like hydrolase"/>
    <property type="match status" value="1"/>
</dbReference>
<evidence type="ECO:0000313" key="1">
    <source>
        <dbReference type="EMBL" id="VUG17174.1"/>
    </source>
</evidence>
<name>A0A7D9CWA4_DEKBR</name>
<dbReference type="InterPro" id="IPR036412">
    <property type="entry name" value="HAD-like_sf"/>
</dbReference>
<dbReference type="InterPro" id="IPR044924">
    <property type="entry name" value="HAD-SF_hydro_IA_REG-2-like_cap"/>
</dbReference>
<dbReference type="InterPro" id="IPR051828">
    <property type="entry name" value="HAD-like_hydrolase_domain"/>
</dbReference>
<accession>A0A7D9CWA4</accession>
<sequence length="260" mass="30311">MRPRMPKLITADAYGTLYAPRFSIPKQYNDVTARFGVVIPENQLEKKWLNSYHTVKKTYPNYGKAAGLTVDEFWRKVLVRIYGKCQEHPEMIGMIIDKLGKKESYKVFRDFVSLAEWAVWEKEIPFCVASNADSGVTHLVIKEFGMETFLDSQDIYLSYDLELWKPNPEFFNRIIDDQLARLRGIRSTDPNYLEERRKLLQSSWHVGDEYENDVKCAMAAGMGAILVDRSITNPEACHTEAWERFYVVSSLDRVRQIFEK</sequence>
<dbReference type="GO" id="GO:0005634">
    <property type="term" value="C:nucleus"/>
    <property type="evidence" value="ECO:0007669"/>
    <property type="project" value="TreeGrafter"/>
</dbReference>
<protein>
    <submittedName>
        <fullName evidence="1">DEBR0S2_00408g1_1</fullName>
    </submittedName>
</protein>
<keyword evidence="2" id="KW-1185">Reference proteome</keyword>
<reference evidence="1 2" key="1">
    <citation type="submission" date="2019-07" db="EMBL/GenBank/DDBJ databases">
        <authorList>
            <person name="Friedrich A."/>
            <person name="Schacherer J."/>
        </authorList>
    </citation>
    <scope>NUCLEOTIDE SEQUENCE [LARGE SCALE GENOMIC DNA]</scope>
</reference>
<dbReference type="Proteomes" id="UP000478008">
    <property type="component" value="Unassembled WGS sequence"/>
</dbReference>
<evidence type="ECO:0000313" key="2">
    <source>
        <dbReference type="Proteomes" id="UP000478008"/>
    </source>
</evidence>
<gene>
    <name evidence="1" type="ORF">DEBR0S2_00408G</name>
</gene>
<proteinExistence type="predicted"/>
<dbReference type="Gene3D" id="3.40.50.1000">
    <property type="entry name" value="HAD superfamily/HAD-like"/>
    <property type="match status" value="1"/>
</dbReference>
<dbReference type="SUPFAM" id="SSF56784">
    <property type="entry name" value="HAD-like"/>
    <property type="match status" value="1"/>
</dbReference>
<dbReference type="PANTHER" id="PTHR46191:SF2">
    <property type="entry name" value="HALOACID DEHALOGENASE-LIKE HYDROLASE DOMAIN-CONTAINING PROTEIN 3"/>
    <property type="match status" value="1"/>
</dbReference>
<organism evidence="1 2">
    <name type="scientific">Dekkera bruxellensis</name>
    <name type="common">Brettanomyces custersii</name>
    <dbReference type="NCBI Taxonomy" id="5007"/>
    <lineage>
        <taxon>Eukaryota</taxon>
        <taxon>Fungi</taxon>
        <taxon>Dikarya</taxon>
        <taxon>Ascomycota</taxon>
        <taxon>Saccharomycotina</taxon>
        <taxon>Pichiomycetes</taxon>
        <taxon>Pichiales</taxon>
        <taxon>Pichiaceae</taxon>
        <taxon>Brettanomyces</taxon>
    </lineage>
</organism>